<dbReference type="RefSeq" id="WP_168546368.1">
    <property type="nucleotide sequence ID" value="NZ_BAAAKS010000063.1"/>
</dbReference>
<keyword evidence="14" id="KW-1185">Reference proteome</keyword>
<dbReference type="AlphaFoldDB" id="A0A846X499"/>
<evidence type="ECO:0000256" key="6">
    <source>
        <dbReference type="ARBA" id="ARBA00023157"/>
    </source>
</evidence>
<evidence type="ECO:0000313" key="13">
    <source>
        <dbReference type="EMBL" id="NKY19375.1"/>
    </source>
</evidence>
<reference evidence="13 14" key="1">
    <citation type="submission" date="2020-04" db="EMBL/GenBank/DDBJ databases">
        <title>MicrobeNet Type strains.</title>
        <authorList>
            <person name="Nicholson A.C."/>
        </authorList>
    </citation>
    <scope>NUCLEOTIDE SEQUENCE [LARGE SCALE GENOMIC DNA]</scope>
    <source>
        <strain evidence="13 14">DSM 44113</strain>
    </source>
</reference>
<dbReference type="Gene3D" id="3.40.30.10">
    <property type="entry name" value="Glutaredoxin"/>
    <property type="match status" value="1"/>
</dbReference>
<keyword evidence="7" id="KW-0676">Redox-active center</keyword>
<keyword evidence="3" id="KW-0575">Peroxidase</keyword>
<comment type="similarity">
    <text evidence="9">Belongs to the peroxiredoxin family. BCP/PrxQ subfamily.</text>
</comment>
<evidence type="ECO:0000256" key="8">
    <source>
        <dbReference type="ARBA" id="ARBA00032824"/>
    </source>
</evidence>
<comment type="caution">
    <text evidence="13">The sequence shown here is derived from an EMBL/GenBank/DDBJ whole genome shotgun (WGS) entry which is preliminary data.</text>
</comment>
<evidence type="ECO:0000259" key="12">
    <source>
        <dbReference type="PROSITE" id="PS51352"/>
    </source>
</evidence>
<evidence type="ECO:0000256" key="1">
    <source>
        <dbReference type="ARBA" id="ARBA00003330"/>
    </source>
</evidence>
<dbReference type="InterPro" id="IPR036249">
    <property type="entry name" value="Thioredoxin-like_sf"/>
</dbReference>
<name>A0A846X499_9ACTN</name>
<dbReference type="PANTHER" id="PTHR42801:SF7">
    <property type="entry name" value="SLL1159 PROTEIN"/>
    <property type="match status" value="1"/>
</dbReference>
<dbReference type="InterPro" id="IPR050924">
    <property type="entry name" value="Peroxiredoxin_BCP/PrxQ"/>
</dbReference>
<comment type="catalytic activity">
    <reaction evidence="11">
        <text>a hydroperoxide + [thioredoxin]-dithiol = an alcohol + [thioredoxin]-disulfide + H2O</text>
        <dbReference type="Rhea" id="RHEA:62620"/>
        <dbReference type="Rhea" id="RHEA-COMP:10698"/>
        <dbReference type="Rhea" id="RHEA-COMP:10700"/>
        <dbReference type="ChEBI" id="CHEBI:15377"/>
        <dbReference type="ChEBI" id="CHEBI:29950"/>
        <dbReference type="ChEBI" id="CHEBI:30879"/>
        <dbReference type="ChEBI" id="CHEBI:35924"/>
        <dbReference type="ChEBI" id="CHEBI:50058"/>
        <dbReference type="EC" id="1.11.1.24"/>
    </reaction>
</comment>
<dbReference type="CDD" id="cd02970">
    <property type="entry name" value="PRX_like2"/>
    <property type="match status" value="1"/>
</dbReference>
<dbReference type="GO" id="GO:0034599">
    <property type="term" value="P:cellular response to oxidative stress"/>
    <property type="evidence" value="ECO:0007669"/>
    <property type="project" value="TreeGrafter"/>
</dbReference>
<dbReference type="PANTHER" id="PTHR42801">
    <property type="entry name" value="THIOREDOXIN-DEPENDENT PEROXIDE REDUCTASE"/>
    <property type="match status" value="1"/>
</dbReference>
<keyword evidence="6" id="KW-1015">Disulfide bond</keyword>
<dbReference type="PROSITE" id="PS51352">
    <property type="entry name" value="THIOREDOXIN_2"/>
    <property type="match status" value="1"/>
</dbReference>
<sequence length="214" mass="21908">MTGFDDALSALRSQAAAAGGPMEAFAAEQRSLAEAGPPTGVARPGTPLPDGAVLDPHGSPTTLRAVLGGRPAVIVFYRGAWCPYCNLTLHTYQAELAPVLAARGVELVAISPQQPDGSLSVTEKNELTFAVLSDPGLAIADALGIVTAPSDGAREAQLGLGLDVAAVNADGTTRLPYPTVLVVDAGGTIRWIDVHADYTTRTDPSAILEAVDAL</sequence>
<gene>
    <name evidence="13" type="ORF">HF999_13470</name>
</gene>
<evidence type="ECO:0000256" key="4">
    <source>
        <dbReference type="ARBA" id="ARBA00022862"/>
    </source>
</evidence>
<comment type="function">
    <text evidence="1">Thiol-specific peroxidase that catalyzes the reduction of hydrogen peroxide and organic hydroperoxides to water and alcohols, respectively. Plays a role in cell protection against oxidative stress by detoxifying peroxides and as sensor of hydrogen peroxide-mediated signaling events.</text>
</comment>
<evidence type="ECO:0000256" key="7">
    <source>
        <dbReference type="ARBA" id="ARBA00023284"/>
    </source>
</evidence>
<dbReference type="EC" id="1.11.1.24" evidence="2"/>
<dbReference type="Pfam" id="PF00578">
    <property type="entry name" value="AhpC-TSA"/>
    <property type="match status" value="1"/>
</dbReference>
<dbReference type="InterPro" id="IPR000866">
    <property type="entry name" value="AhpC/TSA"/>
</dbReference>
<evidence type="ECO:0000256" key="9">
    <source>
        <dbReference type="ARBA" id="ARBA00038489"/>
    </source>
</evidence>
<dbReference type="InterPro" id="IPR013766">
    <property type="entry name" value="Thioredoxin_domain"/>
</dbReference>
<dbReference type="GO" id="GO:0045454">
    <property type="term" value="P:cell redox homeostasis"/>
    <property type="evidence" value="ECO:0007669"/>
    <property type="project" value="TreeGrafter"/>
</dbReference>
<evidence type="ECO:0000256" key="11">
    <source>
        <dbReference type="ARBA" id="ARBA00049091"/>
    </source>
</evidence>
<dbReference type="GO" id="GO:0005737">
    <property type="term" value="C:cytoplasm"/>
    <property type="evidence" value="ECO:0007669"/>
    <property type="project" value="TreeGrafter"/>
</dbReference>
<dbReference type="EMBL" id="JAAXOQ010000017">
    <property type="protein sequence ID" value="NKY19375.1"/>
    <property type="molecule type" value="Genomic_DNA"/>
</dbReference>
<evidence type="ECO:0000313" key="14">
    <source>
        <dbReference type="Proteomes" id="UP000582646"/>
    </source>
</evidence>
<dbReference type="GO" id="GO:0008379">
    <property type="term" value="F:thioredoxin peroxidase activity"/>
    <property type="evidence" value="ECO:0007669"/>
    <property type="project" value="TreeGrafter"/>
</dbReference>
<dbReference type="SUPFAM" id="SSF52833">
    <property type="entry name" value="Thioredoxin-like"/>
    <property type="match status" value="1"/>
</dbReference>
<keyword evidence="5" id="KW-0560">Oxidoreductase</keyword>
<accession>A0A846X499</accession>
<keyword evidence="4" id="KW-0049">Antioxidant</keyword>
<evidence type="ECO:0000256" key="3">
    <source>
        <dbReference type="ARBA" id="ARBA00022559"/>
    </source>
</evidence>
<evidence type="ECO:0000256" key="10">
    <source>
        <dbReference type="ARBA" id="ARBA00041373"/>
    </source>
</evidence>
<evidence type="ECO:0000256" key="5">
    <source>
        <dbReference type="ARBA" id="ARBA00023002"/>
    </source>
</evidence>
<evidence type="ECO:0000256" key="2">
    <source>
        <dbReference type="ARBA" id="ARBA00013017"/>
    </source>
</evidence>
<protein>
    <recommendedName>
        <fullName evidence="2">thioredoxin-dependent peroxiredoxin</fullName>
        <ecNumber evidence="2">1.11.1.24</ecNumber>
    </recommendedName>
    <alternativeName>
        <fullName evidence="10">Bacterioferritin comigratory protein</fullName>
    </alternativeName>
    <alternativeName>
        <fullName evidence="8">Thioredoxin peroxidase</fullName>
    </alternativeName>
</protein>
<proteinExistence type="inferred from homology"/>
<feature type="domain" description="Thioredoxin" evidence="12">
    <location>
        <begin position="42"/>
        <end position="214"/>
    </location>
</feature>
<dbReference type="Proteomes" id="UP000582646">
    <property type="component" value="Unassembled WGS sequence"/>
</dbReference>
<organism evidence="13 14">
    <name type="scientific">Tsukamurella spumae</name>
    <dbReference type="NCBI Taxonomy" id="44753"/>
    <lineage>
        <taxon>Bacteria</taxon>
        <taxon>Bacillati</taxon>
        <taxon>Actinomycetota</taxon>
        <taxon>Actinomycetes</taxon>
        <taxon>Mycobacteriales</taxon>
        <taxon>Tsukamurellaceae</taxon>
        <taxon>Tsukamurella</taxon>
    </lineage>
</organism>